<accession>A0ABV7WDE3</accession>
<dbReference type="RefSeq" id="WP_340295956.1">
    <property type="nucleotide sequence ID" value="NZ_JBBEOI010000360.1"/>
</dbReference>
<feature type="compositionally biased region" description="Low complexity" evidence="1">
    <location>
        <begin position="1"/>
        <end position="17"/>
    </location>
</feature>
<protein>
    <recommendedName>
        <fullName evidence="4">TFIIS-type domain-containing protein</fullName>
    </recommendedName>
</protein>
<sequence length="97" mass="10655">MSATTRTARTAGPATTPRQRRTRPEETLPLGSLTQREHRAPGGCVSCGSTRLTRLSMNLSDGGTVDFVSCHHCEHRRWEEAGADVPVAEVLQRTARR</sequence>
<dbReference type="Proteomes" id="UP001595685">
    <property type="component" value="Unassembled WGS sequence"/>
</dbReference>
<evidence type="ECO:0000313" key="3">
    <source>
        <dbReference type="Proteomes" id="UP001595685"/>
    </source>
</evidence>
<gene>
    <name evidence="2" type="ORF">ACFOLH_05425</name>
</gene>
<keyword evidence="3" id="KW-1185">Reference proteome</keyword>
<feature type="region of interest" description="Disordered" evidence="1">
    <location>
        <begin position="1"/>
        <end position="43"/>
    </location>
</feature>
<organism evidence="2 3">
    <name type="scientific">Aquipuribacter hungaricus</name>
    <dbReference type="NCBI Taxonomy" id="545624"/>
    <lineage>
        <taxon>Bacteria</taxon>
        <taxon>Bacillati</taxon>
        <taxon>Actinomycetota</taxon>
        <taxon>Actinomycetes</taxon>
        <taxon>Micrococcales</taxon>
        <taxon>Intrasporangiaceae</taxon>
        <taxon>Aquipuribacter</taxon>
    </lineage>
</organism>
<proteinExistence type="predicted"/>
<name>A0ABV7WDE3_9MICO</name>
<evidence type="ECO:0000313" key="2">
    <source>
        <dbReference type="EMBL" id="MFC3687780.1"/>
    </source>
</evidence>
<reference evidence="3" key="1">
    <citation type="journal article" date="2019" name="Int. J. Syst. Evol. Microbiol.">
        <title>The Global Catalogue of Microorganisms (GCM) 10K type strain sequencing project: providing services to taxonomists for standard genome sequencing and annotation.</title>
        <authorList>
            <consortium name="The Broad Institute Genomics Platform"/>
            <consortium name="The Broad Institute Genome Sequencing Center for Infectious Disease"/>
            <person name="Wu L."/>
            <person name="Ma J."/>
        </authorList>
    </citation>
    <scope>NUCLEOTIDE SEQUENCE [LARGE SCALE GENOMIC DNA]</scope>
    <source>
        <strain evidence="3">NCAIM B.02333</strain>
    </source>
</reference>
<comment type="caution">
    <text evidence="2">The sequence shown here is derived from an EMBL/GenBank/DDBJ whole genome shotgun (WGS) entry which is preliminary data.</text>
</comment>
<evidence type="ECO:0000256" key="1">
    <source>
        <dbReference type="SAM" id="MobiDB-lite"/>
    </source>
</evidence>
<evidence type="ECO:0008006" key="4">
    <source>
        <dbReference type="Google" id="ProtNLM"/>
    </source>
</evidence>
<dbReference type="EMBL" id="JBHRWW010000003">
    <property type="protein sequence ID" value="MFC3687780.1"/>
    <property type="molecule type" value="Genomic_DNA"/>
</dbReference>